<dbReference type="OrthoDB" id="5141876at2"/>
<dbReference type="HAMAP" id="MF_00929">
    <property type="entry name" value="Cellobiose_2_epim"/>
    <property type="match status" value="1"/>
</dbReference>
<dbReference type="Gene3D" id="1.50.10.10">
    <property type="match status" value="1"/>
</dbReference>
<comment type="catalytic activity">
    <reaction evidence="1 4">
        <text>D-cellobiose = beta-D-glucosyl-(1-&gt;4)-D-mannopyranose</text>
        <dbReference type="Rhea" id="RHEA:23384"/>
        <dbReference type="ChEBI" id="CHEBI:17057"/>
        <dbReference type="ChEBI" id="CHEBI:47931"/>
        <dbReference type="EC" id="5.1.3.11"/>
    </reaction>
</comment>
<dbReference type="AlphaFoldDB" id="A0A161M6A9"/>
<dbReference type="GO" id="GO:0005975">
    <property type="term" value="P:carbohydrate metabolic process"/>
    <property type="evidence" value="ECO:0007669"/>
    <property type="project" value="InterPro"/>
</dbReference>
<comment type="caution">
    <text evidence="5">The sequence shown here is derived from an EMBL/GenBank/DDBJ whole genome shotgun (WGS) entry which is preliminary data.</text>
</comment>
<evidence type="ECO:0000313" key="6">
    <source>
        <dbReference type="Proteomes" id="UP000076586"/>
    </source>
</evidence>
<evidence type="ECO:0000256" key="4">
    <source>
        <dbReference type="HAMAP-Rule" id="MF_00929"/>
    </source>
</evidence>
<dbReference type="Pfam" id="PF07221">
    <property type="entry name" value="GlcNAc_2-epim"/>
    <property type="match status" value="1"/>
</dbReference>
<protein>
    <recommendedName>
        <fullName evidence="4">Cellobiose 2-epimerase</fullName>
        <shortName evidence="4">CE</shortName>
        <ecNumber evidence="4">5.1.3.11</ecNumber>
    </recommendedName>
</protein>
<dbReference type="InterPro" id="IPR008928">
    <property type="entry name" value="6-hairpin_glycosidase_sf"/>
</dbReference>
<reference evidence="6" key="2">
    <citation type="journal article" date="2017" name="Genome Announc.">
        <title>Draft genome sequence of Paludibacter jiangxiensis NM7(T), a propionate-producing fermentative bacterium.</title>
        <authorList>
            <person name="Qiu Y.-L."/>
            <person name="Tourlousse D.M."/>
            <person name="Matsuura N."/>
            <person name="Ohashi A."/>
            <person name="Sekiguchi Y."/>
        </authorList>
    </citation>
    <scope>NUCLEOTIDE SEQUENCE [LARGE SCALE GENOMIC DNA]</scope>
    <source>
        <strain evidence="6">NM7</strain>
    </source>
</reference>
<evidence type="ECO:0000313" key="5">
    <source>
        <dbReference type="EMBL" id="GAT64163.1"/>
    </source>
</evidence>
<dbReference type="EMBL" id="BDCR01000004">
    <property type="protein sequence ID" value="GAT64163.1"/>
    <property type="molecule type" value="Genomic_DNA"/>
</dbReference>
<dbReference type="InterPro" id="IPR010819">
    <property type="entry name" value="AGE/CE"/>
</dbReference>
<accession>A0A161M6A9</accession>
<dbReference type="InterPro" id="IPR012341">
    <property type="entry name" value="6hp_glycosidase-like_sf"/>
</dbReference>
<evidence type="ECO:0000256" key="3">
    <source>
        <dbReference type="ARBA" id="ARBA00023235"/>
    </source>
</evidence>
<organism evidence="5 6">
    <name type="scientific">Paludibacter jiangxiensis</name>
    <dbReference type="NCBI Taxonomy" id="681398"/>
    <lineage>
        <taxon>Bacteria</taxon>
        <taxon>Pseudomonadati</taxon>
        <taxon>Bacteroidota</taxon>
        <taxon>Bacteroidia</taxon>
        <taxon>Bacteroidales</taxon>
        <taxon>Paludibacteraceae</taxon>
        <taxon>Paludibacter</taxon>
    </lineage>
</organism>
<keyword evidence="3 4" id="KW-0413">Isomerase</keyword>
<dbReference type="GO" id="GO:0047736">
    <property type="term" value="F:cellobiose epimerase activity"/>
    <property type="evidence" value="ECO:0007669"/>
    <property type="project" value="UniProtKB-UniRule"/>
</dbReference>
<dbReference type="RefSeq" id="WP_068706008.1">
    <property type="nucleotide sequence ID" value="NZ_BDCR01000004.1"/>
</dbReference>
<evidence type="ECO:0000256" key="2">
    <source>
        <dbReference type="ARBA" id="ARBA00008558"/>
    </source>
</evidence>
<keyword evidence="6" id="KW-1185">Reference proteome</keyword>
<evidence type="ECO:0000256" key="1">
    <source>
        <dbReference type="ARBA" id="ARBA00001470"/>
    </source>
</evidence>
<comment type="function">
    <text evidence="4">Catalyzes the reversible epimerization of cellobiose to 4-O-beta-D-glucopyranosyl-D-mannose (Glc-Man).</text>
</comment>
<comment type="similarity">
    <text evidence="4">Belongs to the cellobiose 2-epimerase family.</text>
</comment>
<name>A0A161M6A9_9BACT</name>
<dbReference type="STRING" id="681398.PJIAN_4712"/>
<reference evidence="6" key="1">
    <citation type="submission" date="2016-04" db="EMBL/GenBank/DDBJ databases">
        <title>Draft genome sequence of Paludibacter jiangxiensis strain NM7.</title>
        <authorList>
            <person name="Qiu Y."/>
            <person name="Matsuura N."/>
            <person name="Ohashi A."/>
            <person name="Tourlousse M.D."/>
            <person name="Sekiguchi Y."/>
        </authorList>
    </citation>
    <scope>NUCLEOTIDE SEQUENCE [LARGE SCALE GENOMIC DNA]</scope>
    <source>
        <strain evidence="6">NM7</strain>
    </source>
</reference>
<comment type="similarity">
    <text evidence="2">Belongs to the N-acylglucosamine 2-epimerase family.</text>
</comment>
<gene>
    <name evidence="5" type="ORF">PJIAN_4712</name>
</gene>
<sequence length="392" mass="45031">MEEIAKQEFVDELCLNILPFWINNVIDADNGGFIGRVSGNGDKHTDAPKGAILNARILWTFSAAYRLFNKPEYLETATRAKEYLLTYFWDNEQGGIFWQLAADGTPLDKKKQIYAQGFAIYGLSEYARATGDSDALEKAVELYQLIEKYSFDQNLNGYQEAFTGEWGEIADVRLSDKDANEKKTMNTHLHILEPYTNLYRIWPTAELKNSLRNLIELFLDKILAPSGHLQLFFDEQWHNKQNIFSYGHDIEASWLLYEAAVVLGETDLTDRVIAVIPAIVKAASEGLQPDGSLIYEKNLVTGHVDSDRHWWVQAEAVVGFWYAYRLYGREEYLEKAKACWSYIKNNLVDRNNGEWYWSIKADGSINTSDDKAGFWKCPYHNGRMCMEMIEAL</sequence>
<dbReference type="PANTHER" id="PTHR15108">
    <property type="entry name" value="N-ACYLGLUCOSAMINE-2-EPIMERASE"/>
    <property type="match status" value="1"/>
</dbReference>
<dbReference type="Proteomes" id="UP000076586">
    <property type="component" value="Unassembled WGS sequence"/>
</dbReference>
<dbReference type="EC" id="5.1.3.11" evidence="4"/>
<dbReference type="SUPFAM" id="SSF48208">
    <property type="entry name" value="Six-hairpin glycosidases"/>
    <property type="match status" value="1"/>
</dbReference>
<dbReference type="InterPro" id="IPR028584">
    <property type="entry name" value="Cellobiose_2_epim"/>
</dbReference>
<proteinExistence type="inferred from homology"/>